<keyword evidence="1" id="KW-0812">Transmembrane</keyword>
<feature type="transmembrane region" description="Helical" evidence="1">
    <location>
        <begin position="287"/>
        <end position="309"/>
    </location>
</feature>
<feature type="transmembrane region" description="Helical" evidence="1">
    <location>
        <begin position="657"/>
        <end position="678"/>
    </location>
</feature>
<dbReference type="OrthoDB" id="10006435at2759"/>
<feature type="signal peptide" evidence="2">
    <location>
        <begin position="1"/>
        <end position="18"/>
    </location>
</feature>
<dbReference type="Proteomes" id="UP000318571">
    <property type="component" value="Chromosome 12"/>
</dbReference>
<accession>A0A553PSI6</accession>
<feature type="transmembrane region" description="Helical" evidence="1">
    <location>
        <begin position="464"/>
        <end position="484"/>
    </location>
</feature>
<protein>
    <submittedName>
        <fullName evidence="5">Uncharacterized protein</fullName>
    </submittedName>
</protein>
<keyword evidence="1" id="KW-1133">Transmembrane helix</keyword>
<feature type="transmembrane region" description="Helical" evidence="1">
    <location>
        <begin position="504"/>
        <end position="524"/>
    </location>
</feature>
<feature type="transmembrane region" description="Helical" evidence="1">
    <location>
        <begin position="577"/>
        <end position="598"/>
    </location>
</feature>
<sequence>MRFKIALIGILCLDLVFSEITLGSNLVIPDLVNNVCKNHIELYNSINVLNFNKTNAWAIKMRESGGSTPAGLLLGNVNSGGSYSSCIEIDVKDPIFNGQTLETFGGRYLHSFLWSSVTPPDNDSEILTPQIVREHLHPREFNINPLASGPLVPRYLLGLPLRRHGMCLPSSCSFEESGAILQATLKELDTDENQWNSVSLVGYSPKDEIPLDAWDFAFISILCVFGALVLIGTILTILVEQNLINADSNAFLFWRGLSALETGRKILNARKPDSGGDHLTAIGGIRFFSMVWVLVCHVYGIYQLQIGVVNLLQLPKYFEGFWSQFVLNGYPSVDSFYFLSGTLVAYLTFKEIERCEGRFNLIVFYIHRYLRLTGVYFMVLLFRASLLKFLISGPNVANDEVTNCRQVLWRQVLYINNFYPKEDQAKYPPCAGPSWYLATDMQMFLVTPFLMYPMWRFKKFFFNYFWPIVWILVSTITIMVLTEVKNWGPSPTLDSSSSYFNENYYMPWCRIQPYLAGIVLGYILHLQRGQIIKLDWVVVLIGWIVALGGLFAVVYGLNLPSYFGEEMAREPTRATAISYGGLHRLTWGIALSWVVWACTKGYGGWINSFLSWEGFIPLARLTYVMYLIHDIWVTLYAGKYLHTITFNHFEAALASLWVFAVTTVVAFPVVVCIEAPILHLEKFLFSKLLANKPKQSST</sequence>
<feature type="transmembrane region" description="Helical" evidence="1">
    <location>
        <begin position="435"/>
        <end position="452"/>
    </location>
</feature>
<gene>
    <name evidence="5" type="ORF">TCAL_12469</name>
</gene>
<dbReference type="PANTHER" id="PTHR11161:SF69">
    <property type="entry name" value="NOSE RESISTANT TO FLUOXETINE PROTEIN 6-LIKE PROTEIN"/>
    <property type="match status" value="1"/>
</dbReference>
<dbReference type="EMBL" id="VCGU01000001">
    <property type="protein sequence ID" value="TRY80647.1"/>
    <property type="molecule type" value="Genomic_DNA"/>
</dbReference>
<evidence type="ECO:0000256" key="2">
    <source>
        <dbReference type="SAM" id="SignalP"/>
    </source>
</evidence>
<evidence type="ECO:0000313" key="5">
    <source>
        <dbReference type="EMBL" id="TRY80647.1"/>
    </source>
</evidence>
<dbReference type="GO" id="GO:0016747">
    <property type="term" value="F:acyltransferase activity, transferring groups other than amino-acyl groups"/>
    <property type="evidence" value="ECO:0007669"/>
    <property type="project" value="InterPro"/>
</dbReference>
<reference evidence="5 6" key="1">
    <citation type="journal article" date="2018" name="Nat. Ecol. Evol.">
        <title>Genomic signatures of mitonuclear coevolution across populations of Tigriopus californicus.</title>
        <authorList>
            <person name="Barreto F.S."/>
            <person name="Watson E.T."/>
            <person name="Lima T.G."/>
            <person name="Willett C.S."/>
            <person name="Edmands S."/>
            <person name="Li W."/>
            <person name="Burton R.S."/>
        </authorList>
    </citation>
    <scope>NUCLEOTIDE SEQUENCE [LARGE SCALE GENOMIC DNA]</scope>
    <source>
        <strain evidence="5 6">San Diego</strain>
    </source>
</reference>
<organism evidence="5 6">
    <name type="scientific">Tigriopus californicus</name>
    <name type="common">Marine copepod</name>
    <dbReference type="NCBI Taxonomy" id="6832"/>
    <lineage>
        <taxon>Eukaryota</taxon>
        <taxon>Metazoa</taxon>
        <taxon>Ecdysozoa</taxon>
        <taxon>Arthropoda</taxon>
        <taxon>Crustacea</taxon>
        <taxon>Multicrustacea</taxon>
        <taxon>Hexanauplia</taxon>
        <taxon>Copepoda</taxon>
        <taxon>Harpacticoida</taxon>
        <taxon>Harpacticidae</taxon>
        <taxon>Tigriopus</taxon>
    </lineage>
</organism>
<dbReference type="PANTHER" id="PTHR11161">
    <property type="entry name" value="O-ACYLTRANSFERASE"/>
    <property type="match status" value="1"/>
</dbReference>
<dbReference type="Pfam" id="PF20146">
    <property type="entry name" value="NRF"/>
    <property type="match status" value="1"/>
</dbReference>
<keyword evidence="6" id="KW-1185">Reference proteome</keyword>
<dbReference type="OMA" id="CHSIECT"/>
<keyword evidence="1" id="KW-0472">Membrane</keyword>
<feature type="transmembrane region" description="Helical" evidence="1">
    <location>
        <begin position="536"/>
        <end position="557"/>
    </location>
</feature>
<dbReference type="InterPro" id="IPR052728">
    <property type="entry name" value="O2_lipid_transport_reg"/>
</dbReference>
<feature type="domain" description="Acyltransferase 3" evidence="3">
    <location>
        <begin position="281"/>
        <end position="672"/>
    </location>
</feature>
<feature type="transmembrane region" description="Helical" evidence="1">
    <location>
        <begin position="369"/>
        <end position="391"/>
    </location>
</feature>
<evidence type="ECO:0000259" key="4">
    <source>
        <dbReference type="Pfam" id="PF20146"/>
    </source>
</evidence>
<dbReference type="Pfam" id="PF01757">
    <property type="entry name" value="Acyl_transf_3"/>
    <property type="match status" value="1"/>
</dbReference>
<feature type="chain" id="PRO_5021743851" evidence="2">
    <location>
        <begin position="19"/>
        <end position="698"/>
    </location>
</feature>
<keyword evidence="2" id="KW-0732">Signal</keyword>
<feature type="transmembrane region" description="Helical" evidence="1">
    <location>
        <begin position="329"/>
        <end position="349"/>
    </location>
</feature>
<comment type="caution">
    <text evidence="5">The sequence shown here is derived from an EMBL/GenBank/DDBJ whole genome shotgun (WGS) entry which is preliminary data.</text>
</comment>
<evidence type="ECO:0000259" key="3">
    <source>
        <dbReference type="Pfam" id="PF01757"/>
    </source>
</evidence>
<dbReference type="AlphaFoldDB" id="A0A553PSI6"/>
<dbReference type="InterPro" id="IPR002656">
    <property type="entry name" value="Acyl_transf_3_dom"/>
</dbReference>
<evidence type="ECO:0000256" key="1">
    <source>
        <dbReference type="SAM" id="Phobius"/>
    </source>
</evidence>
<dbReference type="InterPro" id="IPR006621">
    <property type="entry name" value="Nose-resist-to-fluoxetine_N"/>
</dbReference>
<feature type="transmembrane region" description="Helical" evidence="1">
    <location>
        <begin position="216"/>
        <end position="239"/>
    </location>
</feature>
<feature type="domain" description="Nose resistant-to-fluoxetine protein N-terminal" evidence="4">
    <location>
        <begin position="49"/>
        <end position="176"/>
    </location>
</feature>
<feature type="transmembrane region" description="Helical" evidence="1">
    <location>
        <begin position="618"/>
        <end position="637"/>
    </location>
</feature>
<proteinExistence type="predicted"/>
<name>A0A553PSI6_TIGCA</name>
<evidence type="ECO:0000313" key="6">
    <source>
        <dbReference type="Proteomes" id="UP000318571"/>
    </source>
</evidence>